<dbReference type="FunFam" id="3.40.30.10:FF:000022">
    <property type="entry name" value="NADH dehydrogenase flavoprotein 2, mitochondrial"/>
    <property type="match status" value="1"/>
</dbReference>
<feature type="binding site" evidence="9">
    <location>
        <position position="132"/>
    </location>
    <ligand>
        <name>[2Fe-2S] cluster</name>
        <dbReference type="ChEBI" id="CHEBI:190135"/>
    </ligand>
</feature>
<evidence type="ECO:0000256" key="2">
    <source>
        <dbReference type="ARBA" id="ARBA00022714"/>
    </source>
</evidence>
<dbReference type="GO" id="GO:0046872">
    <property type="term" value="F:metal ion binding"/>
    <property type="evidence" value="ECO:0007669"/>
    <property type="project" value="UniProtKB-KW"/>
</dbReference>
<dbReference type="Pfam" id="PF01257">
    <property type="entry name" value="2Fe-2S_thioredx"/>
    <property type="match status" value="1"/>
</dbReference>
<dbReference type="OrthoDB" id="10254187at2759"/>
<dbReference type="Proteomes" id="UP000283509">
    <property type="component" value="Unassembled WGS sequence"/>
</dbReference>
<feature type="region of interest" description="Disordered" evidence="10">
    <location>
        <begin position="206"/>
        <end position="246"/>
    </location>
</feature>
<name>A0A423SGW3_PENVA</name>
<reference evidence="11 12" key="1">
    <citation type="submission" date="2018-04" db="EMBL/GenBank/DDBJ databases">
        <authorList>
            <person name="Zhang X."/>
            <person name="Yuan J."/>
            <person name="Li F."/>
            <person name="Xiang J."/>
        </authorList>
    </citation>
    <scope>NUCLEOTIDE SEQUENCE [LARGE SCALE GENOMIC DNA]</scope>
    <source>
        <tissue evidence="11">Muscle</tissue>
    </source>
</reference>
<keyword evidence="4" id="KW-1278">Translocase</keyword>
<comment type="caution">
    <text evidence="11">The sequence shown here is derived from an EMBL/GenBank/DDBJ whole genome shotgun (WGS) entry which is preliminary data.</text>
</comment>
<dbReference type="GO" id="GO:0003954">
    <property type="term" value="F:NADH dehydrogenase activity"/>
    <property type="evidence" value="ECO:0007669"/>
    <property type="project" value="TreeGrafter"/>
</dbReference>
<dbReference type="GO" id="GO:1902494">
    <property type="term" value="C:catalytic complex"/>
    <property type="evidence" value="ECO:0007669"/>
    <property type="project" value="UniProtKB-ARBA"/>
</dbReference>
<comment type="cofactor">
    <cofactor evidence="9">
        <name>[2Fe-2S] cluster</name>
        <dbReference type="ChEBI" id="CHEBI:190135"/>
    </cofactor>
    <text evidence="9">Binds 1 [2Fe-2S] cluster.</text>
</comment>
<dbReference type="PIRSF" id="PIRSF000216">
    <property type="entry name" value="NADH_DH_24kDa"/>
    <property type="match status" value="1"/>
</dbReference>
<keyword evidence="12" id="KW-1185">Reference proteome</keyword>
<keyword evidence="7" id="KW-0520">NAD</keyword>
<keyword evidence="5 9" id="KW-0408">Iron</keyword>
<evidence type="ECO:0000256" key="3">
    <source>
        <dbReference type="ARBA" id="ARBA00022723"/>
    </source>
</evidence>
<dbReference type="InterPro" id="IPR036249">
    <property type="entry name" value="Thioredoxin-like_sf"/>
</dbReference>
<dbReference type="GO" id="GO:0098796">
    <property type="term" value="C:membrane protein complex"/>
    <property type="evidence" value="ECO:0007669"/>
    <property type="project" value="UniProtKB-ARBA"/>
</dbReference>
<dbReference type="GO" id="GO:0051537">
    <property type="term" value="F:2 iron, 2 sulfur cluster binding"/>
    <property type="evidence" value="ECO:0007669"/>
    <property type="project" value="UniProtKB-KW"/>
</dbReference>
<dbReference type="GO" id="GO:0005743">
    <property type="term" value="C:mitochondrial inner membrane"/>
    <property type="evidence" value="ECO:0007669"/>
    <property type="project" value="UniProtKB-ARBA"/>
</dbReference>
<feature type="binding site" evidence="9">
    <location>
        <position position="137"/>
    </location>
    <ligand>
        <name>[2Fe-2S] cluster</name>
        <dbReference type="ChEBI" id="CHEBI:190135"/>
    </ligand>
</feature>
<evidence type="ECO:0000313" key="11">
    <source>
        <dbReference type="EMBL" id="ROT63415.1"/>
    </source>
</evidence>
<reference evidence="11 12" key="2">
    <citation type="submission" date="2019-01" db="EMBL/GenBank/DDBJ databases">
        <title>The decoding of complex shrimp genome reveals the adaptation for benthos swimmer, frequently molting mechanism and breeding impact on genome.</title>
        <authorList>
            <person name="Sun Y."/>
            <person name="Gao Y."/>
            <person name="Yu Y."/>
        </authorList>
    </citation>
    <scope>NUCLEOTIDE SEQUENCE [LARGE SCALE GENOMIC DNA]</scope>
    <source>
        <tissue evidence="11">Muscle</tissue>
    </source>
</reference>
<dbReference type="PANTHER" id="PTHR10371">
    <property type="entry name" value="NADH DEHYDROGENASE UBIQUINONE FLAVOPROTEIN 2, MITOCHONDRIAL"/>
    <property type="match status" value="1"/>
</dbReference>
<dbReference type="InterPro" id="IPR042128">
    <property type="entry name" value="NuoE_dom"/>
</dbReference>
<protein>
    <submittedName>
        <fullName evidence="11">Putative NADH dehydrogenase</fullName>
    </submittedName>
</protein>
<dbReference type="SUPFAM" id="SSF52833">
    <property type="entry name" value="Thioredoxin-like"/>
    <property type="match status" value="1"/>
</dbReference>
<evidence type="ECO:0000256" key="8">
    <source>
        <dbReference type="ARBA" id="ARBA00034078"/>
    </source>
</evidence>
<organism evidence="11 12">
    <name type="scientific">Penaeus vannamei</name>
    <name type="common">Whiteleg shrimp</name>
    <name type="synonym">Litopenaeus vannamei</name>
    <dbReference type="NCBI Taxonomy" id="6689"/>
    <lineage>
        <taxon>Eukaryota</taxon>
        <taxon>Metazoa</taxon>
        <taxon>Ecdysozoa</taxon>
        <taxon>Arthropoda</taxon>
        <taxon>Crustacea</taxon>
        <taxon>Multicrustacea</taxon>
        <taxon>Malacostraca</taxon>
        <taxon>Eumalacostraca</taxon>
        <taxon>Eucarida</taxon>
        <taxon>Decapoda</taxon>
        <taxon>Dendrobranchiata</taxon>
        <taxon>Penaeoidea</taxon>
        <taxon>Penaeidae</taxon>
        <taxon>Penaeus</taxon>
    </lineage>
</organism>
<sequence length="246" mass="27088">MFVLASQGAGPATSLKVRSVRNVHRSAAACSDSLFVHRDSKDNNIDMPFEFTAENLKRAEAIISIYPEGHRKAAVIPLLDLAQRQVGNWLPITAMHAVAKMLDMPRMRVYEVATFYTMFMRNPVGKYHIQVCTTTPCWLRGSDEVMKVIHDKLGIKVGETTKDGLFTLSEVECLGACVNAPMMQINDNYYEDLEVKDTEEILDSLAAGKEPKAGPRSGRFAAEPLGGLTSLTSPPPGPGFMVRDDL</sequence>
<dbReference type="AlphaFoldDB" id="A0A423SGW3"/>
<comment type="cofactor">
    <cofactor evidence="8">
        <name>[2Fe-2S] cluster</name>
        <dbReference type="ChEBI" id="CHEBI:190135"/>
    </cofactor>
</comment>
<evidence type="ECO:0000256" key="10">
    <source>
        <dbReference type="SAM" id="MobiDB-lite"/>
    </source>
</evidence>
<keyword evidence="2 9" id="KW-0001">2Fe-2S</keyword>
<dbReference type="GO" id="GO:0008137">
    <property type="term" value="F:NADH dehydrogenase (ubiquinone) activity"/>
    <property type="evidence" value="ECO:0007669"/>
    <property type="project" value="UniProtKB-ARBA"/>
</dbReference>
<dbReference type="EMBL" id="QCYY01003443">
    <property type="protein sequence ID" value="ROT63415.1"/>
    <property type="molecule type" value="Genomic_DNA"/>
</dbReference>
<evidence type="ECO:0000256" key="7">
    <source>
        <dbReference type="ARBA" id="ARBA00023027"/>
    </source>
</evidence>
<dbReference type="Gene3D" id="1.10.10.1590">
    <property type="entry name" value="NADH-quinone oxidoreductase subunit E"/>
    <property type="match status" value="1"/>
</dbReference>
<proteinExistence type="inferred from homology"/>
<dbReference type="CDD" id="cd03064">
    <property type="entry name" value="TRX_Fd_NuoE"/>
    <property type="match status" value="1"/>
</dbReference>
<evidence type="ECO:0000256" key="9">
    <source>
        <dbReference type="PIRSR" id="PIRSR000216-1"/>
    </source>
</evidence>
<evidence type="ECO:0000256" key="1">
    <source>
        <dbReference type="ARBA" id="ARBA00010643"/>
    </source>
</evidence>
<dbReference type="FunFam" id="1.10.10.1590:FF:000001">
    <property type="entry name" value="NADH-quinone oxidoreductase subunit E"/>
    <property type="match status" value="1"/>
</dbReference>
<evidence type="ECO:0000256" key="5">
    <source>
        <dbReference type="ARBA" id="ARBA00023004"/>
    </source>
</evidence>
<gene>
    <name evidence="11" type="ORF">C7M84_018710</name>
</gene>
<evidence type="ECO:0000256" key="6">
    <source>
        <dbReference type="ARBA" id="ARBA00023014"/>
    </source>
</evidence>
<feature type="binding site" evidence="9">
    <location>
        <position position="173"/>
    </location>
    <ligand>
        <name>[2Fe-2S] cluster</name>
        <dbReference type="ChEBI" id="CHEBI:190135"/>
    </ligand>
</feature>
<dbReference type="GO" id="GO:0006120">
    <property type="term" value="P:mitochondrial electron transport, NADH to ubiquinone"/>
    <property type="evidence" value="ECO:0007669"/>
    <property type="project" value="UniProtKB-ARBA"/>
</dbReference>
<dbReference type="PROSITE" id="PS01099">
    <property type="entry name" value="COMPLEX1_24K"/>
    <property type="match status" value="1"/>
</dbReference>
<feature type="binding site" evidence="9">
    <location>
        <position position="177"/>
    </location>
    <ligand>
        <name>[2Fe-2S] cluster</name>
        <dbReference type="ChEBI" id="CHEBI:190135"/>
    </ligand>
</feature>
<dbReference type="InterPro" id="IPR002023">
    <property type="entry name" value="NuoE-like"/>
</dbReference>
<dbReference type="STRING" id="6689.A0A423SGW3"/>
<accession>A0A423SGW3</accession>
<dbReference type="PANTHER" id="PTHR10371:SF3">
    <property type="entry name" value="NADH DEHYDROGENASE [UBIQUINONE] FLAVOPROTEIN 2, MITOCHONDRIAL"/>
    <property type="match status" value="1"/>
</dbReference>
<evidence type="ECO:0000256" key="4">
    <source>
        <dbReference type="ARBA" id="ARBA00022967"/>
    </source>
</evidence>
<dbReference type="NCBIfam" id="NF005725">
    <property type="entry name" value="PRK07539.1-5"/>
    <property type="match status" value="1"/>
</dbReference>
<dbReference type="Gene3D" id="3.40.30.10">
    <property type="entry name" value="Glutaredoxin"/>
    <property type="match status" value="1"/>
</dbReference>
<keyword evidence="6 9" id="KW-0411">Iron-sulfur</keyword>
<dbReference type="NCBIfam" id="TIGR01958">
    <property type="entry name" value="nuoE_fam"/>
    <property type="match status" value="1"/>
</dbReference>
<dbReference type="InterPro" id="IPR041921">
    <property type="entry name" value="NuoE_N"/>
</dbReference>
<comment type="similarity">
    <text evidence="1">Belongs to the complex I 24 kDa subunit family.</text>
</comment>
<dbReference type="NCBIfam" id="NF005722">
    <property type="entry name" value="PRK07539.1-2"/>
    <property type="match status" value="1"/>
</dbReference>
<keyword evidence="3 9" id="KW-0479">Metal-binding</keyword>
<evidence type="ECO:0000313" key="12">
    <source>
        <dbReference type="Proteomes" id="UP000283509"/>
    </source>
</evidence>